<keyword evidence="3 10" id="KW-1134">Transmembrane beta strand</keyword>
<evidence type="ECO:0000256" key="13">
    <source>
        <dbReference type="SAM" id="SignalP"/>
    </source>
</evidence>
<dbReference type="InterPro" id="IPR000531">
    <property type="entry name" value="Beta-barrel_TonB"/>
</dbReference>
<feature type="signal peptide" evidence="13">
    <location>
        <begin position="1"/>
        <end position="19"/>
    </location>
</feature>
<dbReference type="Gene3D" id="2.170.130.10">
    <property type="entry name" value="TonB-dependent receptor, plug domain"/>
    <property type="match status" value="1"/>
</dbReference>
<feature type="region of interest" description="Disordered" evidence="12">
    <location>
        <begin position="374"/>
        <end position="397"/>
    </location>
</feature>
<feature type="chain" id="PRO_5046862751" evidence="13">
    <location>
        <begin position="20"/>
        <end position="756"/>
    </location>
</feature>
<evidence type="ECO:0000256" key="1">
    <source>
        <dbReference type="ARBA" id="ARBA00004571"/>
    </source>
</evidence>
<evidence type="ECO:0000256" key="12">
    <source>
        <dbReference type="SAM" id="MobiDB-lite"/>
    </source>
</evidence>
<dbReference type="PROSITE" id="PS52016">
    <property type="entry name" value="TONB_DEPENDENT_REC_3"/>
    <property type="match status" value="1"/>
</dbReference>
<dbReference type="Gene3D" id="2.60.40.1120">
    <property type="entry name" value="Carboxypeptidase-like, regulatory domain"/>
    <property type="match status" value="1"/>
</dbReference>
<keyword evidence="6 11" id="KW-0798">TonB box</keyword>
<keyword evidence="8 16" id="KW-0675">Receptor</keyword>
<dbReference type="InterPro" id="IPR012910">
    <property type="entry name" value="Plug_dom"/>
</dbReference>
<dbReference type="SUPFAM" id="SSF49464">
    <property type="entry name" value="Carboxypeptidase regulatory domain-like"/>
    <property type="match status" value="1"/>
</dbReference>
<dbReference type="RefSeq" id="WP_277899328.1">
    <property type="nucleotide sequence ID" value="NZ_JAPMUA010000002.1"/>
</dbReference>
<keyword evidence="9 10" id="KW-0998">Cell outer membrane</keyword>
<evidence type="ECO:0000259" key="15">
    <source>
        <dbReference type="Pfam" id="PF07715"/>
    </source>
</evidence>
<evidence type="ECO:0000256" key="10">
    <source>
        <dbReference type="PROSITE-ProRule" id="PRU01360"/>
    </source>
</evidence>
<keyword evidence="4 10" id="KW-0812">Transmembrane</keyword>
<dbReference type="Pfam" id="PF07715">
    <property type="entry name" value="Plug"/>
    <property type="match status" value="1"/>
</dbReference>
<reference evidence="16" key="1">
    <citation type="submission" date="2022-11" db="EMBL/GenBank/DDBJ databases">
        <title>High-quality draft genome sequence of Galbibacter sp. strain CMA-7.</title>
        <authorList>
            <person name="Wei L."/>
            <person name="Dong C."/>
            <person name="Shao Z."/>
        </authorList>
    </citation>
    <scope>NUCLEOTIDE SEQUENCE</scope>
    <source>
        <strain evidence="16">CMA-7</strain>
    </source>
</reference>
<evidence type="ECO:0000259" key="14">
    <source>
        <dbReference type="Pfam" id="PF00593"/>
    </source>
</evidence>
<evidence type="ECO:0000313" key="16">
    <source>
        <dbReference type="EMBL" id="MDG3585404.1"/>
    </source>
</evidence>
<dbReference type="PANTHER" id="PTHR30069">
    <property type="entry name" value="TONB-DEPENDENT OUTER MEMBRANE RECEPTOR"/>
    <property type="match status" value="1"/>
</dbReference>
<evidence type="ECO:0000256" key="7">
    <source>
        <dbReference type="ARBA" id="ARBA00023136"/>
    </source>
</evidence>
<dbReference type="PANTHER" id="PTHR30069:SF29">
    <property type="entry name" value="HEMOGLOBIN AND HEMOGLOBIN-HAPTOGLOBIN-BINDING PROTEIN 1-RELATED"/>
    <property type="match status" value="1"/>
</dbReference>
<comment type="caution">
    <text evidence="16">The sequence shown here is derived from an EMBL/GenBank/DDBJ whole genome shotgun (WGS) entry which is preliminary data.</text>
</comment>
<dbReference type="Proteomes" id="UP001153642">
    <property type="component" value="Unassembled WGS sequence"/>
</dbReference>
<protein>
    <submittedName>
        <fullName evidence="16">TonB-dependent receptor</fullName>
    </submittedName>
</protein>
<evidence type="ECO:0000256" key="9">
    <source>
        <dbReference type="ARBA" id="ARBA00023237"/>
    </source>
</evidence>
<proteinExistence type="inferred from homology"/>
<evidence type="ECO:0000313" key="17">
    <source>
        <dbReference type="Proteomes" id="UP001153642"/>
    </source>
</evidence>
<evidence type="ECO:0000256" key="11">
    <source>
        <dbReference type="RuleBase" id="RU003357"/>
    </source>
</evidence>
<name>A0ABT6FQ64_9FLAO</name>
<dbReference type="Gene3D" id="2.40.170.20">
    <property type="entry name" value="TonB-dependent receptor, beta-barrel domain"/>
    <property type="match status" value="1"/>
</dbReference>
<accession>A0ABT6FQ64</accession>
<dbReference type="InterPro" id="IPR008969">
    <property type="entry name" value="CarboxyPept-like_regulatory"/>
</dbReference>
<dbReference type="SUPFAM" id="SSF56935">
    <property type="entry name" value="Porins"/>
    <property type="match status" value="1"/>
</dbReference>
<sequence>MKQIVLSILFISITSIIYAQNSKLQGTVTDADNGQPIPFANIYLPQLEKGTNTDENGTYVLENVPKGNYKIVVSTIGYKTFSQAISVDNNSTHNWTLQPSAIEMDEVIVSTPFHKLQSENVMKVERQSLEQLKTKGAMTLSDGITNISGVESVTTGVGIGKPVIRGLSSNRVLVYTQGIRLENQQFGGEHGLGINQAGIESVEVIKGPASLLYGSDALGGVLYLNPEKYAQQNKTDGDANINYFTNTNGVTANAGFKASGDKIKFLVRGAYGSHADYEAGNGIYTTNSRFNEYDIKSGFGYQDSKFKTDVRYNYNRSNLGIPEEIGVQNRDRDLLLPYQEIDNHIISAKNTLFFNNSSLDVTLGYIANNRREYEDHHHHEEDEHEHAEEGEEHEHGDEAALDMRLHTLSYNVLYHIPKMGNFETIIGVQGMHQTNENFGEEMLIPDATTVDFGVMATTHYHMEKSDIQLGLRYDTRTIDGKETGEVGGESYFPEFDKNFNSFNASAGYRATIAEKIIARINFATGFRAPNLAELASNGNHSGANRFEIGNVDLTNEQNFQTDVSLEYENKHFEFFINGFYNAISDYIYLEPTGDEIDGQPVYQYVQNDSRLYGGEVGFHLHPHPFDWLHFESSFETVTGKLDDTDEYLPLIPANKLTNTFRVEMKDGALTKKYAFLTLQNVFNQNNVGTFETRTGGYSLVNIGLGATINPWNQPLSIKLTANNLLDKEYISHLSRLKPDGIYNIGRNINIGLSVPF</sequence>
<comment type="subcellular location">
    <subcellularLocation>
        <location evidence="1 10">Cell outer membrane</location>
        <topology evidence="1 10">Multi-pass membrane protein</topology>
    </subcellularLocation>
</comment>
<dbReference type="InterPro" id="IPR036942">
    <property type="entry name" value="Beta-barrel_TonB_sf"/>
</dbReference>
<keyword evidence="17" id="KW-1185">Reference proteome</keyword>
<dbReference type="InterPro" id="IPR039426">
    <property type="entry name" value="TonB-dep_rcpt-like"/>
</dbReference>
<dbReference type="InterPro" id="IPR037066">
    <property type="entry name" value="Plug_dom_sf"/>
</dbReference>
<keyword evidence="2 10" id="KW-0813">Transport</keyword>
<keyword evidence="7 10" id="KW-0472">Membrane</keyword>
<keyword evidence="5 13" id="KW-0732">Signal</keyword>
<evidence type="ECO:0000256" key="2">
    <source>
        <dbReference type="ARBA" id="ARBA00022448"/>
    </source>
</evidence>
<organism evidence="16 17">
    <name type="scientific">Galbibacter pacificus</name>
    <dbReference type="NCBI Taxonomy" id="2996052"/>
    <lineage>
        <taxon>Bacteria</taxon>
        <taxon>Pseudomonadati</taxon>
        <taxon>Bacteroidota</taxon>
        <taxon>Flavobacteriia</taxon>
        <taxon>Flavobacteriales</taxon>
        <taxon>Flavobacteriaceae</taxon>
        <taxon>Galbibacter</taxon>
    </lineage>
</organism>
<dbReference type="Pfam" id="PF13715">
    <property type="entry name" value="CarbopepD_reg_2"/>
    <property type="match status" value="1"/>
</dbReference>
<dbReference type="EMBL" id="JAPMUA010000002">
    <property type="protein sequence ID" value="MDG3585404.1"/>
    <property type="molecule type" value="Genomic_DNA"/>
</dbReference>
<evidence type="ECO:0000256" key="5">
    <source>
        <dbReference type="ARBA" id="ARBA00022729"/>
    </source>
</evidence>
<evidence type="ECO:0000256" key="8">
    <source>
        <dbReference type="ARBA" id="ARBA00023170"/>
    </source>
</evidence>
<feature type="domain" description="TonB-dependent receptor plug" evidence="15">
    <location>
        <begin position="125"/>
        <end position="221"/>
    </location>
</feature>
<evidence type="ECO:0000256" key="4">
    <source>
        <dbReference type="ARBA" id="ARBA00022692"/>
    </source>
</evidence>
<gene>
    <name evidence="16" type="ORF">OSR52_05935</name>
</gene>
<dbReference type="Pfam" id="PF00593">
    <property type="entry name" value="TonB_dep_Rec_b-barrel"/>
    <property type="match status" value="1"/>
</dbReference>
<comment type="similarity">
    <text evidence="10 11">Belongs to the TonB-dependent receptor family.</text>
</comment>
<evidence type="ECO:0000256" key="3">
    <source>
        <dbReference type="ARBA" id="ARBA00022452"/>
    </source>
</evidence>
<evidence type="ECO:0000256" key="6">
    <source>
        <dbReference type="ARBA" id="ARBA00023077"/>
    </source>
</evidence>
<feature type="domain" description="TonB-dependent receptor-like beta-barrel" evidence="14">
    <location>
        <begin position="236"/>
        <end position="724"/>
    </location>
</feature>